<dbReference type="GO" id="GO:0005524">
    <property type="term" value="F:ATP binding"/>
    <property type="evidence" value="ECO:0007669"/>
    <property type="project" value="UniProtKB-KW"/>
</dbReference>
<keyword evidence="5" id="KW-0010">Activator</keyword>
<feature type="non-terminal residue" evidence="8">
    <location>
        <position position="1"/>
    </location>
</feature>
<keyword evidence="4" id="KW-0238">DNA-binding</keyword>
<dbReference type="FunFam" id="1.10.8.60:FF:000014">
    <property type="entry name" value="DNA-binding transcriptional regulator NtrC"/>
    <property type="match status" value="1"/>
</dbReference>
<dbReference type="Pfam" id="PF25601">
    <property type="entry name" value="AAA_lid_14"/>
    <property type="match status" value="1"/>
</dbReference>
<dbReference type="InterPro" id="IPR058031">
    <property type="entry name" value="AAA_lid_NorR"/>
</dbReference>
<feature type="non-terminal residue" evidence="8">
    <location>
        <position position="87"/>
    </location>
</feature>
<dbReference type="SUPFAM" id="SSF52540">
    <property type="entry name" value="P-loop containing nucleoside triphosphate hydrolases"/>
    <property type="match status" value="1"/>
</dbReference>
<feature type="domain" description="Sigma-54 factor interaction" evidence="7">
    <location>
        <begin position="1"/>
        <end position="65"/>
    </location>
</feature>
<keyword evidence="3" id="KW-0805">Transcription regulation</keyword>
<dbReference type="InterPro" id="IPR002078">
    <property type="entry name" value="Sigma_54_int"/>
</dbReference>
<accession>T1C2E2</accession>
<evidence type="ECO:0000259" key="7">
    <source>
        <dbReference type="PROSITE" id="PS50045"/>
    </source>
</evidence>
<name>T1C2E2_9ZZZZ</name>
<organism evidence="8">
    <name type="scientific">mine drainage metagenome</name>
    <dbReference type="NCBI Taxonomy" id="410659"/>
    <lineage>
        <taxon>unclassified sequences</taxon>
        <taxon>metagenomes</taxon>
        <taxon>ecological metagenomes</taxon>
    </lineage>
</organism>
<evidence type="ECO:0000256" key="3">
    <source>
        <dbReference type="ARBA" id="ARBA00023015"/>
    </source>
</evidence>
<gene>
    <name evidence="8" type="ORF">B1A_03464</name>
</gene>
<dbReference type="GO" id="GO:0003677">
    <property type="term" value="F:DNA binding"/>
    <property type="evidence" value="ECO:0007669"/>
    <property type="project" value="UniProtKB-KW"/>
</dbReference>
<dbReference type="PROSITE" id="PS00688">
    <property type="entry name" value="SIGMA54_INTERACT_3"/>
    <property type="match status" value="1"/>
</dbReference>
<evidence type="ECO:0000256" key="6">
    <source>
        <dbReference type="ARBA" id="ARBA00023163"/>
    </source>
</evidence>
<dbReference type="Gene3D" id="1.10.8.60">
    <property type="match status" value="1"/>
</dbReference>
<reference evidence="8" key="1">
    <citation type="submission" date="2013-08" db="EMBL/GenBank/DDBJ databases">
        <authorList>
            <person name="Mendez C."/>
            <person name="Richter M."/>
            <person name="Ferrer M."/>
            <person name="Sanchez J."/>
        </authorList>
    </citation>
    <scope>NUCLEOTIDE SEQUENCE</scope>
</reference>
<dbReference type="PROSITE" id="PS50045">
    <property type="entry name" value="SIGMA54_INTERACT_4"/>
    <property type="match status" value="1"/>
</dbReference>
<reference evidence="8" key="2">
    <citation type="journal article" date="2014" name="ISME J.">
        <title>Microbial stratification in low pH oxic and suboxic macroscopic growths along an acid mine drainage.</title>
        <authorList>
            <person name="Mendez-Garcia C."/>
            <person name="Mesa V."/>
            <person name="Sprenger R.R."/>
            <person name="Richter M."/>
            <person name="Diez M.S."/>
            <person name="Solano J."/>
            <person name="Bargiela R."/>
            <person name="Golyshina O.V."/>
            <person name="Manteca A."/>
            <person name="Ramos J.L."/>
            <person name="Gallego J.R."/>
            <person name="Llorente I."/>
            <person name="Martins Dos Santos V.A."/>
            <person name="Jensen O.N."/>
            <person name="Pelaez A.I."/>
            <person name="Sanchez J."/>
            <person name="Ferrer M."/>
        </authorList>
    </citation>
    <scope>NUCLEOTIDE SEQUENCE</scope>
</reference>
<dbReference type="GO" id="GO:0006355">
    <property type="term" value="P:regulation of DNA-templated transcription"/>
    <property type="evidence" value="ECO:0007669"/>
    <property type="project" value="InterPro"/>
</dbReference>
<dbReference type="AlphaFoldDB" id="T1C2E2"/>
<sequence length="87" mass="9943">PVHVPALRDRPEDIPVLIAHFMTELSEREGLRPRLIDQEALDLLISYPWPGNVRELKNLIERLLIMSSQSHISEGEVRQILGSVLPQ</sequence>
<evidence type="ECO:0000256" key="4">
    <source>
        <dbReference type="ARBA" id="ARBA00023125"/>
    </source>
</evidence>
<protein>
    <submittedName>
        <fullName evidence="8">RNA polymerase sigma factor 54, interaction domain protein</fullName>
    </submittedName>
</protein>
<dbReference type="PANTHER" id="PTHR32071">
    <property type="entry name" value="TRANSCRIPTIONAL REGULATORY PROTEIN"/>
    <property type="match status" value="1"/>
</dbReference>
<evidence type="ECO:0000313" key="8">
    <source>
        <dbReference type="EMBL" id="EQD76152.1"/>
    </source>
</evidence>
<keyword evidence="6" id="KW-0804">Transcription</keyword>
<comment type="caution">
    <text evidence="8">The sequence shown here is derived from an EMBL/GenBank/DDBJ whole genome shotgun (WGS) entry which is preliminary data.</text>
</comment>
<dbReference type="EMBL" id="AUZX01002541">
    <property type="protein sequence ID" value="EQD76152.1"/>
    <property type="molecule type" value="Genomic_DNA"/>
</dbReference>
<proteinExistence type="predicted"/>
<keyword evidence="1" id="KW-0547">Nucleotide-binding</keyword>
<evidence type="ECO:0000256" key="5">
    <source>
        <dbReference type="ARBA" id="ARBA00023159"/>
    </source>
</evidence>
<evidence type="ECO:0000256" key="2">
    <source>
        <dbReference type="ARBA" id="ARBA00022840"/>
    </source>
</evidence>
<dbReference type="InterPro" id="IPR027417">
    <property type="entry name" value="P-loop_NTPase"/>
</dbReference>
<keyword evidence="2" id="KW-0067">ATP-binding</keyword>
<evidence type="ECO:0000256" key="1">
    <source>
        <dbReference type="ARBA" id="ARBA00022741"/>
    </source>
</evidence>
<dbReference type="InterPro" id="IPR025944">
    <property type="entry name" value="Sigma_54_int_dom_CS"/>
</dbReference>